<gene>
    <name evidence="1" type="ORF">CLUMA_CG004722</name>
</gene>
<sequence length="59" mass="7032">MKLEKLFFFLLPEQRKKLELRAFTCPVSLHKHQRYPRENNVSAFNSDIKPLNAAHYMGK</sequence>
<protein>
    <submittedName>
        <fullName evidence="1">CLUMA_CG004722, isoform A</fullName>
    </submittedName>
</protein>
<reference evidence="1 2" key="1">
    <citation type="submission" date="2015-04" db="EMBL/GenBank/DDBJ databases">
        <authorList>
            <person name="Syromyatnikov M.Y."/>
            <person name="Popov V.N."/>
        </authorList>
    </citation>
    <scope>NUCLEOTIDE SEQUENCE [LARGE SCALE GENOMIC DNA]</scope>
</reference>
<proteinExistence type="predicted"/>
<organism evidence="1 2">
    <name type="scientific">Clunio marinus</name>
    <dbReference type="NCBI Taxonomy" id="568069"/>
    <lineage>
        <taxon>Eukaryota</taxon>
        <taxon>Metazoa</taxon>
        <taxon>Ecdysozoa</taxon>
        <taxon>Arthropoda</taxon>
        <taxon>Hexapoda</taxon>
        <taxon>Insecta</taxon>
        <taxon>Pterygota</taxon>
        <taxon>Neoptera</taxon>
        <taxon>Endopterygota</taxon>
        <taxon>Diptera</taxon>
        <taxon>Nematocera</taxon>
        <taxon>Chironomoidea</taxon>
        <taxon>Chironomidae</taxon>
        <taxon>Clunio</taxon>
    </lineage>
</organism>
<name>A0A1J1HTZ6_9DIPT</name>
<dbReference type="Proteomes" id="UP000183832">
    <property type="component" value="Unassembled WGS sequence"/>
</dbReference>
<dbReference type="EMBL" id="CVRI01000020">
    <property type="protein sequence ID" value="CRK91034.1"/>
    <property type="molecule type" value="Genomic_DNA"/>
</dbReference>
<dbReference type="AlphaFoldDB" id="A0A1J1HTZ6"/>
<keyword evidence="2" id="KW-1185">Reference proteome</keyword>
<accession>A0A1J1HTZ6</accession>
<evidence type="ECO:0000313" key="2">
    <source>
        <dbReference type="Proteomes" id="UP000183832"/>
    </source>
</evidence>
<evidence type="ECO:0000313" key="1">
    <source>
        <dbReference type="EMBL" id="CRK91034.1"/>
    </source>
</evidence>